<reference evidence="1" key="1">
    <citation type="journal article" date="2023" name="Int. J. Syst. Evol. Microbiol.">
        <title>Methylocystis iwaonis sp. nov., a type II methane-oxidizing bacterium from surface soil of a rice paddy field in Japan, and emended description of the genus Methylocystis (ex Whittenbury et al. 1970) Bowman et al. 1993.</title>
        <authorList>
            <person name="Kaise H."/>
            <person name="Sawadogo J.B."/>
            <person name="Alam M.S."/>
            <person name="Ueno C."/>
            <person name="Dianou D."/>
            <person name="Shinjo R."/>
            <person name="Asakawa S."/>
        </authorList>
    </citation>
    <scope>NUCLEOTIDE SEQUENCE</scope>
    <source>
        <strain evidence="1">LMG27198</strain>
    </source>
</reference>
<dbReference type="Proteomes" id="UP001144323">
    <property type="component" value="Unassembled WGS sequence"/>
</dbReference>
<dbReference type="RefSeq" id="WP_281804636.1">
    <property type="nucleotide sequence ID" value="NZ_BSEC01000001.1"/>
</dbReference>
<evidence type="ECO:0000313" key="2">
    <source>
        <dbReference type="Proteomes" id="UP001144323"/>
    </source>
</evidence>
<name>A0A9W6GWS7_9HYPH</name>
<keyword evidence="2" id="KW-1185">Reference proteome</keyword>
<gene>
    <name evidence="1" type="ORF">LMG27198_35480</name>
</gene>
<comment type="caution">
    <text evidence="1">The sequence shown here is derived from an EMBL/GenBank/DDBJ whole genome shotgun (WGS) entry which is preliminary data.</text>
</comment>
<organism evidence="1 2">
    <name type="scientific">Methylocystis echinoides</name>
    <dbReference type="NCBI Taxonomy" id="29468"/>
    <lineage>
        <taxon>Bacteria</taxon>
        <taxon>Pseudomonadati</taxon>
        <taxon>Pseudomonadota</taxon>
        <taxon>Alphaproteobacteria</taxon>
        <taxon>Hyphomicrobiales</taxon>
        <taxon>Methylocystaceae</taxon>
        <taxon>Methylocystis</taxon>
    </lineage>
</organism>
<accession>A0A9W6GWS7</accession>
<proteinExistence type="predicted"/>
<sequence length="277" mass="31598">MTSAGMNAVKSHVLDQIAKTPLMTSPFPYMYMTDFFPEEYYSTLLEKLPGDEAYKKYHPPYEARLSIELKPDSALTANEFWKEAVSFLSSDDFLVAMASKFGEHIPKVYSGRREFVEPHRSGKNVSIGNRLILTRDYANYAISPHTDAPPKFITGLLYLARDNSMTNFGTSIYAPKDGKFKQWGADRFQDAHLPYEDFTLLETMSYRPNSAIFFLKTDNSFHGVERSDEYANSGRDMLMWVPEVGVNERSWGNNQLPSSFFYGEDKGALSVIKRLFA</sequence>
<protein>
    <submittedName>
        <fullName evidence="1">Uncharacterized protein</fullName>
    </submittedName>
</protein>
<evidence type="ECO:0000313" key="1">
    <source>
        <dbReference type="EMBL" id="GLI94556.1"/>
    </source>
</evidence>
<dbReference type="AlphaFoldDB" id="A0A9W6GWS7"/>
<dbReference type="EMBL" id="BSEC01000001">
    <property type="protein sequence ID" value="GLI94556.1"/>
    <property type="molecule type" value="Genomic_DNA"/>
</dbReference>